<organism evidence="2 3">
    <name type="scientific">Coffea arabica</name>
    <name type="common">Arabian coffee</name>
    <dbReference type="NCBI Taxonomy" id="13443"/>
    <lineage>
        <taxon>Eukaryota</taxon>
        <taxon>Viridiplantae</taxon>
        <taxon>Streptophyta</taxon>
        <taxon>Embryophyta</taxon>
        <taxon>Tracheophyta</taxon>
        <taxon>Spermatophyta</taxon>
        <taxon>Magnoliopsida</taxon>
        <taxon>eudicotyledons</taxon>
        <taxon>Gunneridae</taxon>
        <taxon>Pentapetalae</taxon>
        <taxon>asterids</taxon>
        <taxon>lamiids</taxon>
        <taxon>Gentianales</taxon>
        <taxon>Rubiaceae</taxon>
        <taxon>Ixoroideae</taxon>
        <taxon>Gardenieae complex</taxon>
        <taxon>Bertiereae - Coffeeae clade</taxon>
        <taxon>Coffeeae</taxon>
        <taxon>Coffea</taxon>
    </lineage>
</organism>
<evidence type="ECO:0000313" key="2">
    <source>
        <dbReference type="Proteomes" id="UP001652660"/>
    </source>
</evidence>
<dbReference type="PROSITE" id="PS50878">
    <property type="entry name" value="RT_POL"/>
    <property type="match status" value="1"/>
</dbReference>
<reference evidence="3" key="2">
    <citation type="submission" date="2025-08" db="UniProtKB">
        <authorList>
            <consortium name="RefSeq"/>
        </authorList>
    </citation>
    <scope>IDENTIFICATION</scope>
    <source>
        <tissue evidence="3">Leaves</tissue>
    </source>
</reference>
<proteinExistence type="predicted"/>
<dbReference type="SUPFAM" id="SSF56219">
    <property type="entry name" value="DNase I-like"/>
    <property type="match status" value="1"/>
</dbReference>
<dbReference type="GeneID" id="140016061"/>
<name>A0ABM4W023_COFAR</name>
<accession>A0ABM4W023</accession>
<dbReference type="InterPro" id="IPR000477">
    <property type="entry name" value="RT_dom"/>
</dbReference>
<reference evidence="2" key="1">
    <citation type="journal article" date="2025" name="Foods">
        <title>Unveiling the Microbial Signatures of Arabica Coffee Cherries: Insights into Ripeness Specific Diversity, Functional Traits, and Implications for Quality and Safety.</title>
        <authorList>
            <consortium name="RefSeq"/>
            <person name="Tenea G.N."/>
            <person name="Cifuentes V."/>
            <person name="Reyes P."/>
            <person name="Cevallos-Vallejos M."/>
        </authorList>
    </citation>
    <scope>NUCLEOTIDE SEQUENCE [LARGE SCALE GENOMIC DNA]</scope>
</reference>
<dbReference type="PANTHER" id="PTHR46890">
    <property type="entry name" value="NON-LTR RETROLELEMENT REVERSE TRANSCRIPTASE-LIKE PROTEIN-RELATED"/>
    <property type="match status" value="1"/>
</dbReference>
<dbReference type="Gene3D" id="3.60.10.10">
    <property type="entry name" value="Endonuclease/exonuclease/phosphatase"/>
    <property type="match status" value="1"/>
</dbReference>
<evidence type="ECO:0000313" key="3">
    <source>
        <dbReference type="RefSeq" id="XP_071925130.1"/>
    </source>
</evidence>
<dbReference type="InterPro" id="IPR052343">
    <property type="entry name" value="Retrotransposon-Effector_Assoc"/>
</dbReference>
<dbReference type="CDD" id="cd01650">
    <property type="entry name" value="RT_nLTR_like"/>
    <property type="match status" value="1"/>
</dbReference>
<dbReference type="InterPro" id="IPR043502">
    <property type="entry name" value="DNA/RNA_pol_sf"/>
</dbReference>
<dbReference type="InterPro" id="IPR036691">
    <property type="entry name" value="Endo/exonu/phosph_ase_sf"/>
</dbReference>
<protein>
    <recommendedName>
        <fullName evidence="1">Reverse transcriptase domain-containing protein</fullName>
    </recommendedName>
</protein>
<keyword evidence="2" id="KW-1185">Reference proteome</keyword>
<dbReference type="PANTHER" id="PTHR46890:SF48">
    <property type="entry name" value="RNA-DIRECTED DNA POLYMERASE"/>
    <property type="match status" value="1"/>
</dbReference>
<dbReference type="Proteomes" id="UP001652660">
    <property type="component" value="Chromosome 1e"/>
</dbReference>
<feature type="domain" description="Reverse transcriptase" evidence="1">
    <location>
        <begin position="268"/>
        <end position="514"/>
    </location>
</feature>
<sequence length="514" mass="58471">MDSWLVNREGSIWVFYQNCFHCEHVGEAPQHLTLKLTSQFCPIYFSFVHAKCTEQEGTLLWSALLDDNPMNDPWLLAGDFNVIISEEEKRGVLPVMLDEGVELRTFMAMVGVGDAGFSGPRFTWCNNRGGHARIWKRLDRVLFNPIVALLGMSLLDVIRESWATYFPGRPLQRLAAKLRHTKQGIQRWSREHFGNIFDAVKWAESAVMVAETNFDTDPSQRHWGGNGEWLTDEDQISAKAVEFFRSLFSAEPCMGSGSILDMIPKVISRKQNAELEHLPSLEEIKEINSPHDFNQFRPISLCNFVNKVISKTLATRLSKVLLSIISPQQSGFVKSKQIFDNFLLAQELVSDIRRKNKGGNVVLNLDMAKAYDRVSWPFLLQVLRRFGFDKVWIDMISRIISNVWFSVIINSAPQGFFKSSRGLRQGGPISLVLFVISAEVFSRLLKSLGSGFTPFRVPPGCPPVTHLAYADDIIIFTSGLKRSVRLVIKALEDYVSVLRFFLFWLLVYDLFTFG</sequence>
<dbReference type="RefSeq" id="XP_071925130.1">
    <property type="nucleotide sequence ID" value="XM_072069029.1"/>
</dbReference>
<dbReference type="SUPFAM" id="SSF56672">
    <property type="entry name" value="DNA/RNA polymerases"/>
    <property type="match status" value="1"/>
</dbReference>
<dbReference type="Pfam" id="PF00078">
    <property type="entry name" value="RVT_1"/>
    <property type="match status" value="1"/>
</dbReference>
<gene>
    <name evidence="3" type="primary">LOC140016061</name>
</gene>
<evidence type="ECO:0000259" key="1">
    <source>
        <dbReference type="PROSITE" id="PS50878"/>
    </source>
</evidence>